<dbReference type="Gene3D" id="2.170.130.10">
    <property type="entry name" value="TonB-dependent receptor, plug domain"/>
    <property type="match status" value="1"/>
</dbReference>
<dbReference type="AlphaFoldDB" id="A0A382R9V5"/>
<dbReference type="PROSITE" id="PS52016">
    <property type="entry name" value="TONB_DEPENDENT_REC_3"/>
    <property type="match status" value="1"/>
</dbReference>
<reference evidence="2" key="1">
    <citation type="submission" date="2018-05" db="EMBL/GenBank/DDBJ databases">
        <authorList>
            <person name="Lanie J.A."/>
            <person name="Ng W.-L."/>
            <person name="Kazmierczak K.M."/>
            <person name="Andrzejewski T.M."/>
            <person name="Davidsen T.M."/>
            <person name="Wayne K.J."/>
            <person name="Tettelin H."/>
            <person name="Glass J.I."/>
            <person name="Rusch D."/>
            <person name="Podicherti R."/>
            <person name="Tsui H.-C.T."/>
            <person name="Winkler M.E."/>
        </authorList>
    </citation>
    <scope>NUCLEOTIDE SEQUENCE</scope>
</reference>
<proteinExistence type="predicted"/>
<protein>
    <recommendedName>
        <fullName evidence="1">TonB-dependent receptor plug domain-containing protein</fullName>
    </recommendedName>
</protein>
<dbReference type="EMBL" id="UINC01119854">
    <property type="protein sequence ID" value="SVC93975.1"/>
    <property type="molecule type" value="Genomic_DNA"/>
</dbReference>
<name>A0A382R9V5_9ZZZZ</name>
<evidence type="ECO:0000259" key="1">
    <source>
        <dbReference type="Pfam" id="PF07715"/>
    </source>
</evidence>
<feature type="domain" description="TonB-dependent receptor plug" evidence="1">
    <location>
        <begin position="254"/>
        <end position="309"/>
    </location>
</feature>
<dbReference type="InterPro" id="IPR037066">
    <property type="entry name" value="Plug_dom_sf"/>
</dbReference>
<dbReference type="InterPro" id="IPR039426">
    <property type="entry name" value="TonB-dep_rcpt-like"/>
</dbReference>
<dbReference type="SUPFAM" id="SSF56935">
    <property type="entry name" value="Porins"/>
    <property type="match status" value="1"/>
</dbReference>
<evidence type="ECO:0000313" key="2">
    <source>
        <dbReference type="EMBL" id="SVC93975.1"/>
    </source>
</evidence>
<dbReference type="InterPro" id="IPR012910">
    <property type="entry name" value="Plug_dom"/>
</dbReference>
<accession>A0A382R9V5</accession>
<gene>
    <name evidence="2" type="ORF">METZ01_LOCUS346829</name>
</gene>
<sequence length="310" mass="35409">MKLINKSIISIIILNLLIAIDQNPYLDIANELLVRKKLSKKLPDIFEEVKFEEITGKLDDIEHIELERRTHVRRLQSTNPEYHWCFASAYLLLGNNRKSLDHYRQYKVLRLNHTENTLHEVFQKDINELELAIETQQSNLAMEIQYYIQTSKHKGEYLNIPQIRDLQTKLNNYNELNASFNYLAIDGIIGPLPKAAIFDFEENNPYIYNPQTTISSLSSIPISSPRHILPVSRSIIESIDNSIVNSVKLNTKLIIDSEKIRSMPGSTIAEVLEYALGVNVKRQGMTDALSNISTFGGTGEQTLILLDGVK</sequence>
<dbReference type="Pfam" id="PF07715">
    <property type="entry name" value="Plug"/>
    <property type="match status" value="1"/>
</dbReference>
<feature type="non-terminal residue" evidence="2">
    <location>
        <position position="310"/>
    </location>
</feature>
<organism evidence="2">
    <name type="scientific">marine metagenome</name>
    <dbReference type="NCBI Taxonomy" id="408172"/>
    <lineage>
        <taxon>unclassified sequences</taxon>
        <taxon>metagenomes</taxon>
        <taxon>ecological metagenomes</taxon>
    </lineage>
</organism>